<reference evidence="3" key="1">
    <citation type="journal article" date="2023" name="Mol. Phylogenet. Evol.">
        <title>Genome-scale phylogeny and comparative genomics of the fungal order Sordariales.</title>
        <authorList>
            <person name="Hensen N."/>
            <person name="Bonometti L."/>
            <person name="Westerberg I."/>
            <person name="Brannstrom I.O."/>
            <person name="Guillou S."/>
            <person name="Cros-Aarteil S."/>
            <person name="Calhoun S."/>
            <person name="Haridas S."/>
            <person name="Kuo A."/>
            <person name="Mondo S."/>
            <person name="Pangilinan J."/>
            <person name="Riley R."/>
            <person name="LaButti K."/>
            <person name="Andreopoulos B."/>
            <person name="Lipzen A."/>
            <person name="Chen C."/>
            <person name="Yan M."/>
            <person name="Daum C."/>
            <person name="Ng V."/>
            <person name="Clum A."/>
            <person name="Steindorff A."/>
            <person name="Ohm R.A."/>
            <person name="Martin F."/>
            <person name="Silar P."/>
            <person name="Natvig D.O."/>
            <person name="Lalanne C."/>
            <person name="Gautier V."/>
            <person name="Ament-Velasquez S.L."/>
            <person name="Kruys A."/>
            <person name="Hutchinson M.I."/>
            <person name="Powell A.J."/>
            <person name="Barry K."/>
            <person name="Miller A.N."/>
            <person name="Grigoriev I.V."/>
            <person name="Debuchy R."/>
            <person name="Gladieux P."/>
            <person name="Hiltunen Thoren M."/>
            <person name="Johannesson H."/>
        </authorList>
    </citation>
    <scope>NUCLEOTIDE SEQUENCE</scope>
    <source>
        <strain evidence="3">CBS 757.83</strain>
    </source>
</reference>
<evidence type="ECO:0000256" key="1">
    <source>
        <dbReference type="SAM" id="MobiDB-lite"/>
    </source>
</evidence>
<protein>
    <recommendedName>
        <fullName evidence="2">R3H-associated N-terminal domain-containing protein</fullName>
    </recommendedName>
</protein>
<dbReference type="Proteomes" id="UP001305647">
    <property type="component" value="Unassembled WGS sequence"/>
</dbReference>
<reference evidence="3" key="2">
    <citation type="submission" date="2023-05" db="EMBL/GenBank/DDBJ databases">
        <authorList>
            <consortium name="Lawrence Berkeley National Laboratory"/>
            <person name="Steindorff A."/>
            <person name="Hensen N."/>
            <person name="Bonometti L."/>
            <person name="Westerberg I."/>
            <person name="Brannstrom I.O."/>
            <person name="Guillou S."/>
            <person name="Cros-Aarteil S."/>
            <person name="Calhoun S."/>
            <person name="Haridas S."/>
            <person name="Kuo A."/>
            <person name="Mondo S."/>
            <person name="Pangilinan J."/>
            <person name="Riley R."/>
            <person name="Labutti K."/>
            <person name="Andreopoulos B."/>
            <person name="Lipzen A."/>
            <person name="Chen C."/>
            <person name="Yanf M."/>
            <person name="Daum C."/>
            <person name="Ng V."/>
            <person name="Clum A."/>
            <person name="Ohm R."/>
            <person name="Martin F."/>
            <person name="Silar P."/>
            <person name="Natvig D."/>
            <person name="Lalanne C."/>
            <person name="Gautier V."/>
            <person name="Ament-Velasquez S.L."/>
            <person name="Kruys A."/>
            <person name="Hutchinson M.I."/>
            <person name="Powell A.J."/>
            <person name="Barry K."/>
            <person name="Miller A.N."/>
            <person name="Grigoriev I.V."/>
            <person name="Debuchy R."/>
            <person name="Gladieux P."/>
            <person name="Thoren M.H."/>
            <person name="Johannesson H."/>
        </authorList>
    </citation>
    <scope>NUCLEOTIDE SEQUENCE</scope>
    <source>
        <strain evidence="3">CBS 757.83</strain>
    </source>
</reference>
<evidence type="ECO:0000259" key="2">
    <source>
        <dbReference type="Pfam" id="PF13902"/>
    </source>
</evidence>
<comment type="caution">
    <text evidence="3">The sequence shown here is derived from an EMBL/GenBank/DDBJ whole genome shotgun (WGS) entry which is preliminary data.</text>
</comment>
<name>A0AAN6PUT8_9PEZI</name>
<evidence type="ECO:0000313" key="4">
    <source>
        <dbReference type="Proteomes" id="UP001305647"/>
    </source>
</evidence>
<gene>
    <name evidence="3" type="ORF">N658DRAFT_432269</name>
</gene>
<dbReference type="AlphaFoldDB" id="A0AAN6PUT8"/>
<accession>A0AAN6PUT8</accession>
<feature type="compositionally biased region" description="Basic and acidic residues" evidence="1">
    <location>
        <begin position="117"/>
        <end position="142"/>
    </location>
</feature>
<dbReference type="EMBL" id="MU863660">
    <property type="protein sequence ID" value="KAK4098340.1"/>
    <property type="molecule type" value="Genomic_DNA"/>
</dbReference>
<keyword evidence="4" id="KW-1185">Reference proteome</keyword>
<feature type="region of interest" description="Disordered" evidence="1">
    <location>
        <begin position="102"/>
        <end position="142"/>
    </location>
</feature>
<evidence type="ECO:0000313" key="3">
    <source>
        <dbReference type="EMBL" id="KAK4098340.1"/>
    </source>
</evidence>
<feature type="domain" description="R3H-associated N-terminal" evidence="2">
    <location>
        <begin position="114"/>
        <end position="226"/>
    </location>
</feature>
<proteinExistence type="predicted"/>
<dbReference type="InterPro" id="IPR025952">
    <property type="entry name" value="R3H-assoc_dom"/>
</dbReference>
<sequence length="374" mass="42097">MAITRTPLVQDEELDQHGQPSQSHPTHAHHQHSLSDASTATVDIEAWTAAALESLSISPIARGTGSVLSIPLDTDHNPAPEFPRNGSEGMKLRGVAFEGDDTDAFGAAITPPRRPPSRRDSMRRRDALLKGKEGSRQRRRWENDRLLHVPNVVPPLPSDWQVRPTHRVLPPVPYQLAQYWDKGLREQYIRRHQQHHQHQHHHSGRHVPRDLRATAKRTPAVKAWLRVLEEPVREWVVERGLAVIATATVTAAATGTADDDDDVETDPDDEEIVFVGRNGRMRDGKPWKKAQRVAGEVVDRGLVLEMEEGGGGAMKRWLTHSISDYYGLESKTAMVGNPARRVVFVGVKQRQKQRGPRQKLPCRPVLPPPLWEMF</sequence>
<organism evidence="3 4">
    <name type="scientific">Parathielavia hyrcaniae</name>
    <dbReference type="NCBI Taxonomy" id="113614"/>
    <lineage>
        <taxon>Eukaryota</taxon>
        <taxon>Fungi</taxon>
        <taxon>Dikarya</taxon>
        <taxon>Ascomycota</taxon>
        <taxon>Pezizomycotina</taxon>
        <taxon>Sordariomycetes</taxon>
        <taxon>Sordariomycetidae</taxon>
        <taxon>Sordariales</taxon>
        <taxon>Chaetomiaceae</taxon>
        <taxon>Parathielavia</taxon>
    </lineage>
</organism>
<dbReference type="Pfam" id="PF13902">
    <property type="entry name" value="R3H-assoc"/>
    <property type="match status" value="1"/>
</dbReference>
<feature type="region of interest" description="Disordered" evidence="1">
    <location>
        <begin position="1"/>
        <end position="37"/>
    </location>
</feature>